<dbReference type="SUPFAM" id="SSF52540">
    <property type="entry name" value="P-loop containing nucleoside triphosphate hydrolases"/>
    <property type="match status" value="1"/>
</dbReference>
<comment type="caution">
    <text evidence="5">The sequence shown here is derived from an EMBL/GenBank/DDBJ whole genome shotgun (WGS) entry which is preliminary data.</text>
</comment>
<dbReference type="InterPro" id="IPR027417">
    <property type="entry name" value="P-loop_NTPase"/>
</dbReference>
<accession>A0AAV9HGA0</accession>
<dbReference type="EMBL" id="MU865061">
    <property type="protein sequence ID" value="KAK4458653.1"/>
    <property type="molecule type" value="Genomic_DNA"/>
</dbReference>
<dbReference type="PROSITE" id="PS50837">
    <property type="entry name" value="NACHT"/>
    <property type="match status" value="1"/>
</dbReference>
<evidence type="ECO:0000256" key="1">
    <source>
        <dbReference type="ARBA" id="ARBA00022737"/>
    </source>
</evidence>
<dbReference type="Gene3D" id="1.25.40.20">
    <property type="entry name" value="Ankyrin repeat-containing domain"/>
    <property type="match status" value="3"/>
</dbReference>
<dbReference type="Pfam" id="PF24883">
    <property type="entry name" value="NPHP3_N"/>
    <property type="match status" value="1"/>
</dbReference>
<proteinExistence type="predicted"/>
<dbReference type="Pfam" id="PF17106">
    <property type="entry name" value="NACHT_sigma"/>
    <property type="match status" value="1"/>
</dbReference>
<feature type="compositionally biased region" description="Polar residues" evidence="3">
    <location>
        <begin position="22"/>
        <end position="50"/>
    </location>
</feature>
<dbReference type="InterPro" id="IPR031353">
    <property type="entry name" value="NACHT_sigma"/>
</dbReference>
<feature type="region of interest" description="Disordered" evidence="3">
    <location>
        <begin position="1"/>
        <end position="53"/>
    </location>
</feature>
<protein>
    <submittedName>
        <fullName evidence="5">Ankyrin repeat-containing domain protein</fullName>
    </submittedName>
</protein>
<dbReference type="InterPro" id="IPR036770">
    <property type="entry name" value="Ankyrin_rpt-contain_sf"/>
</dbReference>
<feature type="repeat" description="ANK" evidence="2">
    <location>
        <begin position="779"/>
        <end position="811"/>
    </location>
</feature>
<evidence type="ECO:0000313" key="6">
    <source>
        <dbReference type="Proteomes" id="UP001321749"/>
    </source>
</evidence>
<evidence type="ECO:0000256" key="2">
    <source>
        <dbReference type="PROSITE-ProRule" id="PRU00023"/>
    </source>
</evidence>
<feature type="repeat" description="ANK" evidence="2">
    <location>
        <begin position="746"/>
        <end position="778"/>
    </location>
</feature>
<organism evidence="5 6">
    <name type="scientific">Cladorrhinum samala</name>
    <dbReference type="NCBI Taxonomy" id="585594"/>
    <lineage>
        <taxon>Eukaryota</taxon>
        <taxon>Fungi</taxon>
        <taxon>Dikarya</taxon>
        <taxon>Ascomycota</taxon>
        <taxon>Pezizomycotina</taxon>
        <taxon>Sordariomycetes</taxon>
        <taxon>Sordariomycetidae</taxon>
        <taxon>Sordariales</taxon>
        <taxon>Podosporaceae</taxon>
        <taxon>Cladorrhinum</taxon>
    </lineage>
</organism>
<dbReference type="PROSITE" id="PS50297">
    <property type="entry name" value="ANK_REP_REGION"/>
    <property type="match status" value="4"/>
</dbReference>
<evidence type="ECO:0000256" key="3">
    <source>
        <dbReference type="SAM" id="MobiDB-lite"/>
    </source>
</evidence>
<dbReference type="InterPro" id="IPR002110">
    <property type="entry name" value="Ankyrin_rpt"/>
</dbReference>
<evidence type="ECO:0000313" key="5">
    <source>
        <dbReference type="EMBL" id="KAK4458653.1"/>
    </source>
</evidence>
<reference evidence="5" key="1">
    <citation type="journal article" date="2023" name="Mol. Phylogenet. Evol.">
        <title>Genome-scale phylogeny and comparative genomics of the fungal order Sordariales.</title>
        <authorList>
            <person name="Hensen N."/>
            <person name="Bonometti L."/>
            <person name="Westerberg I."/>
            <person name="Brannstrom I.O."/>
            <person name="Guillou S."/>
            <person name="Cros-Aarteil S."/>
            <person name="Calhoun S."/>
            <person name="Haridas S."/>
            <person name="Kuo A."/>
            <person name="Mondo S."/>
            <person name="Pangilinan J."/>
            <person name="Riley R."/>
            <person name="LaButti K."/>
            <person name="Andreopoulos B."/>
            <person name="Lipzen A."/>
            <person name="Chen C."/>
            <person name="Yan M."/>
            <person name="Daum C."/>
            <person name="Ng V."/>
            <person name="Clum A."/>
            <person name="Steindorff A."/>
            <person name="Ohm R.A."/>
            <person name="Martin F."/>
            <person name="Silar P."/>
            <person name="Natvig D.O."/>
            <person name="Lalanne C."/>
            <person name="Gautier V."/>
            <person name="Ament-Velasquez S.L."/>
            <person name="Kruys A."/>
            <person name="Hutchinson M.I."/>
            <person name="Powell A.J."/>
            <person name="Barry K."/>
            <person name="Miller A.N."/>
            <person name="Grigoriev I.V."/>
            <person name="Debuchy R."/>
            <person name="Gladieux P."/>
            <person name="Hiltunen Thoren M."/>
            <person name="Johannesson H."/>
        </authorList>
    </citation>
    <scope>NUCLEOTIDE SEQUENCE</scope>
    <source>
        <strain evidence="5">PSN324</strain>
    </source>
</reference>
<dbReference type="InterPro" id="IPR007111">
    <property type="entry name" value="NACHT_NTPase"/>
</dbReference>
<dbReference type="Pfam" id="PF22939">
    <property type="entry name" value="WHD_GPIID"/>
    <property type="match status" value="1"/>
</dbReference>
<dbReference type="PANTHER" id="PTHR10039:SF14">
    <property type="entry name" value="NACHT DOMAIN-CONTAINING PROTEIN"/>
    <property type="match status" value="1"/>
</dbReference>
<dbReference type="Pfam" id="PF12796">
    <property type="entry name" value="Ank_2"/>
    <property type="match status" value="2"/>
</dbReference>
<dbReference type="InterPro" id="IPR054471">
    <property type="entry name" value="GPIID_WHD"/>
</dbReference>
<feature type="domain" description="NACHT" evidence="4">
    <location>
        <begin position="101"/>
        <end position="248"/>
    </location>
</feature>
<reference evidence="5" key="2">
    <citation type="submission" date="2023-06" db="EMBL/GenBank/DDBJ databases">
        <authorList>
            <consortium name="Lawrence Berkeley National Laboratory"/>
            <person name="Mondo S.J."/>
            <person name="Hensen N."/>
            <person name="Bonometti L."/>
            <person name="Westerberg I."/>
            <person name="Brannstrom I.O."/>
            <person name="Guillou S."/>
            <person name="Cros-Aarteil S."/>
            <person name="Calhoun S."/>
            <person name="Haridas S."/>
            <person name="Kuo A."/>
            <person name="Pangilinan J."/>
            <person name="Riley R."/>
            <person name="Labutti K."/>
            <person name="Andreopoulos B."/>
            <person name="Lipzen A."/>
            <person name="Chen C."/>
            <person name="Yanf M."/>
            <person name="Daum C."/>
            <person name="Ng V."/>
            <person name="Clum A."/>
            <person name="Steindorff A."/>
            <person name="Ohm R."/>
            <person name="Martin F."/>
            <person name="Silar P."/>
            <person name="Natvig D."/>
            <person name="Lalanne C."/>
            <person name="Gautier V."/>
            <person name="Ament-Velasquez S.L."/>
            <person name="Kruys A."/>
            <person name="Hutchinson M.I."/>
            <person name="Powell A.J."/>
            <person name="Barry K."/>
            <person name="Miller A.N."/>
            <person name="Grigoriev I.V."/>
            <person name="Debuchy R."/>
            <person name="Gladieux P."/>
            <person name="Thoren M.H."/>
            <person name="Johannesson H."/>
        </authorList>
    </citation>
    <scope>NUCLEOTIDE SEQUENCE</scope>
    <source>
        <strain evidence="5">PSN324</strain>
    </source>
</reference>
<feature type="compositionally biased region" description="Polar residues" evidence="3">
    <location>
        <begin position="1"/>
        <end position="12"/>
    </location>
</feature>
<keyword evidence="1" id="KW-0677">Repeat</keyword>
<feature type="repeat" description="ANK" evidence="2">
    <location>
        <begin position="679"/>
        <end position="711"/>
    </location>
</feature>
<sequence length="870" mass="96523">MDRSGLPSTGGPSVNRHGDGPQNITTGTGNQLPGANFNGPVQFNTTPAQDHSNHATAVRAKLHITPYRDRKDINPDRVPGTCDWFVSHDRFLEWRDFQSSRLLWVSADPGCGKSVLAKYLVDSVLPSTESRTVCYFFFKDGFEDQTNVVIALCCILHQLFARKRELLDPVLDRFVSGGENFTTSFSELWQILLDVAKDKNAGEIVCLLDAIDECKEEGWSQLAEALCKLYKSGTASSFNLKFLLTTRPYSTICRGLRPLDIPGLPAIRLSGESDDEMAKISREIGLFIKARVQDVGARLGLTEKQQGVLLQQLMRVPNRTYLWVHLTLDFIENSKEKEVDKDKILEITSQLPKTVDEAYDRILSKSRDLERAKKMLHIILAAARPLTLQEMDLALAILGGRQSYNELDVKAEGILREDVRGICGLFVTTIDSKLYLLHQTAREFLVGKVGISPGQDTPRPLKWKYSLQPQESHRILANICIQHLLFDEFETHPLGENTSVSQYAEGHILLDYSAKNWATHVRFLPVESQKAMTELILKICDTSSRRFATWFSIYWTNNNTAFPTGFTTLMAASYFGMETAVKRLRMKDGSHLDSRDYTHQRSALSWAAGNGFEVVVRLLIKIPGFSRATLKCWRRRNDRVNAADKYGRTPLTYAVWSGSTAVVELLTKAGSNVDSRDEIGGTPLSYAVCNGHEAIVELLLKTGTEVDAVDDISKDLLISAAKKGDEAVVGLLIRTGKVDINAQDDEGATALHWVAKNGHKEVLSLLLKSAANVEAKDIWGKTPLVRAIEGGSVKGIQLLLDEGVEMNYTYLSSPLMGAVLYGNEIAVRLLLEKGALPDFENGAGDSALSLARKGRNGAIIELLESYGNRS</sequence>
<gene>
    <name evidence="5" type="ORF">QBC42DRAFT_276278</name>
</gene>
<dbReference type="Pfam" id="PF00023">
    <property type="entry name" value="Ank"/>
    <property type="match status" value="1"/>
</dbReference>
<keyword evidence="2" id="KW-0040">ANK repeat</keyword>
<name>A0AAV9HGA0_9PEZI</name>
<dbReference type="SUPFAM" id="SSF48403">
    <property type="entry name" value="Ankyrin repeat"/>
    <property type="match status" value="1"/>
</dbReference>
<dbReference type="SMART" id="SM00248">
    <property type="entry name" value="ANK"/>
    <property type="match status" value="8"/>
</dbReference>
<keyword evidence="6" id="KW-1185">Reference proteome</keyword>
<dbReference type="Gene3D" id="3.40.50.300">
    <property type="entry name" value="P-loop containing nucleotide triphosphate hydrolases"/>
    <property type="match status" value="1"/>
</dbReference>
<dbReference type="PANTHER" id="PTHR10039">
    <property type="entry name" value="AMELOGENIN"/>
    <property type="match status" value="1"/>
</dbReference>
<evidence type="ECO:0000259" key="4">
    <source>
        <dbReference type="PROSITE" id="PS50837"/>
    </source>
</evidence>
<dbReference type="AlphaFoldDB" id="A0AAV9HGA0"/>
<feature type="repeat" description="ANK" evidence="2">
    <location>
        <begin position="646"/>
        <end position="678"/>
    </location>
</feature>
<dbReference type="PROSITE" id="PS50088">
    <property type="entry name" value="ANK_REPEAT"/>
    <property type="match status" value="4"/>
</dbReference>
<dbReference type="Proteomes" id="UP001321749">
    <property type="component" value="Unassembled WGS sequence"/>
</dbReference>
<dbReference type="InterPro" id="IPR056884">
    <property type="entry name" value="NPHP3-like_N"/>
</dbReference>